<reference evidence="1 2" key="1">
    <citation type="submission" date="2020-07" db="EMBL/GenBank/DDBJ databases">
        <title>Halosimplex litoreum sp. nov. and Halosimplex rubrum sp. nov., isolated from different salt environments.</title>
        <authorList>
            <person name="Cui H."/>
        </authorList>
    </citation>
    <scope>NUCLEOTIDE SEQUENCE [LARGE SCALE GENOMIC DNA]</scope>
    <source>
        <strain evidence="1 2">R2</strain>
    </source>
</reference>
<protein>
    <submittedName>
        <fullName evidence="1">Uncharacterized protein</fullName>
    </submittedName>
</protein>
<name>A0A7D5TAR9_9EURY</name>
<dbReference type="AlphaFoldDB" id="A0A7D5TAR9"/>
<dbReference type="RefSeq" id="WP_179921971.1">
    <property type="nucleotide sequence ID" value="NZ_CP058909.1"/>
</dbReference>
<evidence type="ECO:0000313" key="2">
    <source>
        <dbReference type="Proteomes" id="UP000509346"/>
    </source>
</evidence>
<accession>A0A7D5TAR9</accession>
<keyword evidence="2" id="KW-1185">Reference proteome</keyword>
<evidence type="ECO:0000313" key="1">
    <source>
        <dbReference type="EMBL" id="QLH81713.1"/>
    </source>
</evidence>
<dbReference type="GeneID" id="56082678"/>
<dbReference type="EMBL" id="CP058909">
    <property type="protein sequence ID" value="QLH81713.1"/>
    <property type="molecule type" value="Genomic_DNA"/>
</dbReference>
<sequence>MTDRWYCLDCDRRIDPDDRSRHAAADHRLRGIPAPSRPSATAIRRVDDSETAIRRADPGETAIRPVREVETRLARHPDD</sequence>
<dbReference type="Proteomes" id="UP000509346">
    <property type="component" value="Chromosome"/>
</dbReference>
<proteinExistence type="predicted"/>
<dbReference type="KEGG" id="hpel:HZS54_08775"/>
<gene>
    <name evidence="1" type="ORF">HZS54_08775</name>
</gene>
<organism evidence="1 2">
    <name type="scientific">Halosimplex pelagicum</name>
    <dbReference type="NCBI Taxonomy" id="869886"/>
    <lineage>
        <taxon>Archaea</taxon>
        <taxon>Methanobacteriati</taxon>
        <taxon>Methanobacteriota</taxon>
        <taxon>Stenosarchaea group</taxon>
        <taxon>Halobacteria</taxon>
        <taxon>Halobacteriales</taxon>
        <taxon>Haloarculaceae</taxon>
        <taxon>Halosimplex</taxon>
    </lineage>
</organism>
<dbReference type="OrthoDB" id="350696at2157"/>